<proteinExistence type="predicted"/>
<sequence length="183" mass="20985">MSMLKKVTFTLLLLVVIAVVMLLIIIQYVKPTKLLDLQYKEISISSKIAEMILSRKLDVRLSEEEVNQLLKKQLASHSTLPHDFRMEGAELNLQGSTVEADVNVRWRDRVPIGAHATFTLAWDPPNLVIQHENTQIRNWQLPSAWLQLAPIEIPLQSYLPKLIGIKNVVFEDKTILIQLKPFQ</sequence>
<protein>
    <recommendedName>
        <fullName evidence="4">DUF2140 domain-containing protein</fullName>
    </recommendedName>
</protein>
<gene>
    <name evidence="2" type="ORF">A8708_00570</name>
</gene>
<feature type="transmembrane region" description="Helical" evidence="1">
    <location>
        <begin position="7"/>
        <end position="29"/>
    </location>
</feature>
<name>A0A198ABJ1_9BACL</name>
<dbReference type="AlphaFoldDB" id="A0A198ABJ1"/>
<keyword evidence="3" id="KW-1185">Reference proteome</keyword>
<dbReference type="EMBL" id="LYPB01000065">
    <property type="protein sequence ID" value="OAS18460.1"/>
    <property type="molecule type" value="Genomic_DNA"/>
</dbReference>
<reference evidence="2 3" key="1">
    <citation type="submission" date="2016-05" db="EMBL/GenBank/DDBJ databases">
        <title>Paenibacillus sp. 1ZS3-15 nov., isolated from the rhizosphere soil.</title>
        <authorList>
            <person name="Zhang X.X."/>
            <person name="Zhang J."/>
        </authorList>
    </citation>
    <scope>NUCLEOTIDE SEQUENCE [LARGE SCALE GENOMIC DNA]</scope>
    <source>
        <strain evidence="2 3">1ZS3-15</strain>
    </source>
</reference>
<dbReference type="STRING" id="1850517.A8708_00570"/>
<keyword evidence="1" id="KW-1133">Transmembrane helix</keyword>
<evidence type="ECO:0000313" key="2">
    <source>
        <dbReference type="EMBL" id="OAS18460.1"/>
    </source>
</evidence>
<accession>A0A198ABJ1</accession>
<dbReference type="Proteomes" id="UP000078454">
    <property type="component" value="Unassembled WGS sequence"/>
</dbReference>
<organism evidence="2 3">
    <name type="scientific">Paenibacillus oryzisoli</name>
    <dbReference type="NCBI Taxonomy" id="1850517"/>
    <lineage>
        <taxon>Bacteria</taxon>
        <taxon>Bacillati</taxon>
        <taxon>Bacillota</taxon>
        <taxon>Bacilli</taxon>
        <taxon>Bacillales</taxon>
        <taxon>Paenibacillaceae</taxon>
        <taxon>Paenibacillus</taxon>
    </lineage>
</organism>
<evidence type="ECO:0000256" key="1">
    <source>
        <dbReference type="SAM" id="Phobius"/>
    </source>
</evidence>
<evidence type="ECO:0000313" key="3">
    <source>
        <dbReference type="Proteomes" id="UP000078454"/>
    </source>
</evidence>
<keyword evidence="1" id="KW-0812">Transmembrane</keyword>
<comment type="caution">
    <text evidence="2">The sequence shown here is derived from an EMBL/GenBank/DDBJ whole genome shotgun (WGS) entry which is preliminary data.</text>
</comment>
<keyword evidence="1" id="KW-0472">Membrane</keyword>
<evidence type="ECO:0008006" key="4">
    <source>
        <dbReference type="Google" id="ProtNLM"/>
    </source>
</evidence>